<feature type="chain" id="PRO_5025686405" description="Transferrin-binding protein B C-lobe/N-lobe beta barrel domain-containing protein" evidence="1">
    <location>
        <begin position="23"/>
        <end position="200"/>
    </location>
</feature>
<evidence type="ECO:0000313" key="3">
    <source>
        <dbReference type="Proteomes" id="UP000474757"/>
    </source>
</evidence>
<evidence type="ECO:0008006" key="4">
    <source>
        <dbReference type="Google" id="ProtNLM"/>
    </source>
</evidence>
<keyword evidence="1" id="KW-0732">Signal</keyword>
<name>A0A6B2K100_9RHOB</name>
<accession>A0A6B2K100</accession>
<evidence type="ECO:0000313" key="2">
    <source>
        <dbReference type="EMBL" id="NDV01372.1"/>
    </source>
</evidence>
<dbReference type="Proteomes" id="UP000474757">
    <property type="component" value="Unassembled WGS sequence"/>
</dbReference>
<dbReference type="EMBL" id="JAAGAB010000002">
    <property type="protein sequence ID" value="NDV01372.1"/>
    <property type="molecule type" value="Genomic_DNA"/>
</dbReference>
<comment type="caution">
    <text evidence="2">The sequence shown here is derived from an EMBL/GenBank/DDBJ whole genome shotgun (WGS) entry which is preliminary data.</text>
</comment>
<organism evidence="2 3">
    <name type="scientific">Pseudoroseicyclus tamaricis</name>
    <dbReference type="NCBI Taxonomy" id="2705421"/>
    <lineage>
        <taxon>Bacteria</taxon>
        <taxon>Pseudomonadati</taxon>
        <taxon>Pseudomonadota</taxon>
        <taxon>Alphaproteobacteria</taxon>
        <taxon>Rhodobacterales</taxon>
        <taxon>Paracoccaceae</taxon>
        <taxon>Pseudoroseicyclus</taxon>
    </lineage>
</organism>
<dbReference type="PROSITE" id="PS51257">
    <property type="entry name" value="PROKAR_LIPOPROTEIN"/>
    <property type="match status" value="1"/>
</dbReference>
<feature type="signal peptide" evidence="1">
    <location>
        <begin position="1"/>
        <end position="22"/>
    </location>
</feature>
<protein>
    <recommendedName>
        <fullName evidence="4">Transferrin-binding protein B C-lobe/N-lobe beta barrel domain-containing protein</fullName>
    </recommendedName>
</protein>
<proteinExistence type="predicted"/>
<sequence length="200" mass="20095">MTSILRSAAAPLVLLAALGACSSSSGPEGSDLPAFSDFDDALSYAENVISSLDTVEDIYADELPDSGTASYEGFAIVAEADSDAGAIGGVAMELDFGAESLTGRADNFVASDDTPVSGQLDIAGSGIADDYLGAAIGVRVSGSLEGTAGYTHTIDEDVMMAIGADADEDTVLLGETSYDGTSLVTGETVGMDLGIIALEQ</sequence>
<dbReference type="RefSeq" id="WP_163893130.1">
    <property type="nucleotide sequence ID" value="NZ_JAAFYS010000002.1"/>
</dbReference>
<reference evidence="2 3" key="1">
    <citation type="submission" date="2020-02" db="EMBL/GenBank/DDBJ databases">
        <title>Pseudoroseicyclus tamarix, sp. nov., isolated from offshore sediment of a Tamarix chinensis forest.</title>
        <authorList>
            <person name="Gai Y."/>
        </authorList>
    </citation>
    <scope>NUCLEOTIDE SEQUENCE [LARGE SCALE GENOMIC DNA]</scope>
    <source>
        <strain evidence="2 3">CLL3-39</strain>
    </source>
</reference>
<dbReference type="AlphaFoldDB" id="A0A6B2K100"/>
<gene>
    <name evidence="2" type="ORF">GZA08_10390</name>
</gene>
<evidence type="ECO:0000256" key="1">
    <source>
        <dbReference type="SAM" id="SignalP"/>
    </source>
</evidence>
<keyword evidence="3" id="KW-1185">Reference proteome</keyword>